<organism evidence="2 3">
    <name type="scientific">Thermosyntropha lipolytica DSM 11003</name>
    <dbReference type="NCBI Taxonomy" id="1123382"/>
    <lineage>
        <taxon>Bacteria</taxon>
        <taxon>Bacillati</taxon>
        <taxon>Bacillota</taxon>
        <taxon>Clostridia</taxon>
        <taxon>Eubacteriales</taxon>
        <taxon>Syntrophomonadaceae</taxon>
        <taxon>Thermosyntropha</taxon>
    </lineage>
</organism>
<dbReference type="OrthoDB" id="5491048at2"/>
<protein>
    <submittedName>
        <fullName evidence="2">CRISPR-associated protein, APE2256 family</fullName>
    </submittedName>
</protein>
<dbReference type="Gene3D" id="3.40.50.10770">
    <property type="entry name" value="Hypothetical protein VC1899 like domain (Restriction endonuclease-like)"/>
    <property type="match status" value="1"/>
</dbReference>
<reference evidence="3" key="1">
    <citation type="submission" date="2016-11" db="EMBL/GenBank/DDBJ databases">
        <authorList>
            <person name="Varghese N."/>
            <person name="Submissions S."/>
        </authorList>
    </citation>
    <scope>NUCLEOTIDE SEQUENCE [LARGE SCALE GENOMIC DNA]</scope>
    <source>
        <strain evidence="3">DSM 11003</strain>
    </source>
</reference>
<dbReference type="NCBIfam" id="TIGR02619">
    <property type="entry name" value="putative CRISPR-associated protein, APE2256 family"/>
    <property type="match status" value="1"/>
</dbReference>
<evidence type="ECO:0000259" key="1">
    <source>
        <dbReference type="Pfam" id="PF09651"/>
    </source>
</evidence>
<name>A0A1M5RKN3_9FIRM</name>
<dbReference type="Pfam" id="PF09651">
    <property type="entry name" value="Cas_APE2256"/>
    <property type="match status" value="1"/>
</dbReference>
<evidence type="ECO:0000313" key="3">
    <source>
        <dbReference type="Proteomes" id="UP000242329"/>
    </source>
</evidence>
<dbReference type="AlphaFoldDB" id="A0A1M5RKN3"/>
<keyword evidence="3" id="KW-1185">Reference proteome</keyword>
<dbReference type="InterPro" id="IPR013442">
    <property type="entry name" value="SSO1393-like"/>
</dbReference>
<dbReference type="EMBL" id="FQWY01000051">
    <property type="protein sequence ID" value="SHH26771.1"/>
    <property type="molecule type" value="Genomic_DNA"/>
</dbReference>
<dbReference type="RefSeq" id="WP_073093418.1">
    <property type="nucleotide sequence ID" value="NZ_FQWY01000051.1"/>
</dbReference>
<sequence>MRKILCTVGTSLLTNCRREGGENQEEFFLLSFIEKKGEALASAETNSLSRILEPGDQIVFLYSQTREGKICADTLQSYYEKKGVKSRIKEIDNLSYAHSTFATRGLKSLIDTLIEEIRLSRRQDIMPVINATGGFKAEIAYATLVGLIFKVPVYYIHEVFQDVIAMPSLPVDWDPSLFVEYGDFFNWISSEFRRKEKVARRLKELPGEINLFLEEDEEGYITLSPAGTVYYEAFCDLQREADKVMISDRALAYYKRLDSTVQQTFRRLLKRLAIEQVRKSYSRRVDTSDCLDYPFSRGTKERIFFYDDGEQVYICELARHGDNYEELLQKGVKRENYRNFEEMKL</sequence>
<proteinExistence type="predicted"/>
<dbReference type="STRING" id="1123382.SAMN02745221_02054"/>
<accession>A0A1M5RKN3</accession>
<gene>
    <name evidence="2" type="ORF">SAMN02745221_02054</name>
</gene>
<evidence type="ECO:0000313" key="2">
    <source>
        <dbReference type="EMBL" id="SHH26771.1"/>
    </source>
</evidence>
<dbReference type="Proteomes" id="UP000242329">
    <property type="component" value="Unassembled WGS sequence"/>
</dbReference>
<feature type="domain" description="CRISPR system ring nuclease SSO1393-like" evidence="1">
    <location>
        <begin position="41"/>
        <end position="169"/>
    </location>
</feature>